<feature type="compositionally biased region" description="Low complexity" evidence="1">
    <location>
        <begin position="180"/>
        <end position="197"/>
    </location>
</feature>
<feature type="region of interest" description="Disordered" evidence="1">
    <location>
        <begin position="251"/>
        <end position="275"/>
    </location>
</feature>
<keyword evidence="2" id="KW-1133">Transmembrane helix</keyword>
<proteinExistence type="predicted"/>
<feature type="compositionally biased region" description="Polar residues" evidence="1">
    <location>
        <begin position="529"/>
        <end position="547"/>
    </location>
</feature>
<feature type="compositionally biased region" description="Acidic residues" evidence="1">
    <location>
        <begin position="488"/>
        <end position="528"/>
    </location>
</feature>
<keyword evidence="2" id="KW-0812">Transmembrane</keyword>
<name>A0A226EHW6_FOLCA</name>
<keyword evidence="4" id="KW-1185">Reference proteome</keyword>
<dbReference type="EMBL" id="LNIX01000004">
    <property type="protein sequence ID" value="OXA56657.1"/>
    <property type="molecule type" value="Genomic_DNA"/>
</dbReference>
<gene>
    <name evidence="3" type="ORF">Fcan01_09551</name>
</gene>
<dbReference type="OrthoDB" id="8019798at2759"/>
<evidence type="ECO:0000313" key="3">
    <source>
        <dbReference type="EMBL" id="OXA56657.1"/>
    </source>
</evidence>
<dbReference type="Proteomes" id="UP000198287">
    <property type="component" value="Unassembled WGS sequence"/>
</dbReference>
<feature type="region of interest" description="Disordered" evidence="1">
    <location>
        <begin position="476"/>
        <end position="568"/>
    </location>
</feature>
<feature type="transmembrane region" description="Helical" evidence="2">
    <location>
        <begin position="357"/>
        <end position="390"/>
    </location>
</feature>
<evidence type="ECO:0000313" key="4">
    <source>
        <dbReference type="Proteomes" id="UP000198287"/>
    </source>
</evidence>
<keyword evidence="2" id="KW-0472">Membrane</keyword>
<feature type="transmembrane region" description="Helical" evidence="2">
    <location>
        <begin position="396"/>
        <end position="420"/>
    </location>
</feature>
<evidence type="ECO:0000256" key="2">
    <source>
        <dbReference type="SAM" id="Phobius"/>
    </source>
</evidence>
<accession>A0A226EHW6</accession>
<organism evidence="3 4">
    <name type="scientific">Folsomia candida</name>
    <name type="common">Springtail</name>
    <dbReference type="NCBI Taxonomy" id="158441"/>
    <lineage>
        <taxon>Eukaryota</taxon>
        <taxon>Metazoa</taxon>
        <taxon>Ecdysozoa</taxon>
        <taxon>Arthropoda</taxon>
        <taxon>Hexapoda</taxon>
        <taxon>Collembola</taxon>
        <taxon>Entomobryomorpha</taxon>
        <taxon>Isotomoidea</taxon>
        <taxon>Isotomidae</taxon>
        <taxon>Proisotominae</taxon>
        <taxon>Folsomia</taxon>
    </lineage>
</organism>
<dbReference type="Pfam" id="PF16015">
    <property type="entry name" value="Promethin"/>
    <property type="match status" value="1"/>
</dbReference>
<dbReference type="STRING" id="158441.A0A226EHW6"/>
<comment type="caution">
    <text evidence="3">The sequence shown here is derived from an EMBL/GenBank/DDBJ whole genome shotgun (WGS) entry which is preliminary data.</text>
</comment>
<feature type="compositionally biased region" description="Low complexity" evidence="1">
    <location>
        <begin position="261"/>
        <end position="272"/>
    </location>
</feature>
<protein>
    <submittedName>
        <fullName evidence="3">Promethin</fullName>
    </submittedName>
</protein>
<feature type="region of interest" description="Disordered" evidence="1">
    <location>
        <begin position="179"/>
        <end position="210"/>
    </location>
</feature>
<evidence type="ECO:0000256" key="1">
    <source>
        <dbReference type="SAM" id="MobiDB-lite"/>
    </source>
</evidence>
<dbReference type="AlphaFoldDB" id="A0A226EHW6"/>
<reference evidence="3 4" key="1">
    <citation type="submission" date="2015-12" db="EMBL/GenBank/DDBJ databases">
        <title>The genome of Folsomia candida.</title>
        <authorList>
            <person name="Faddeeva A."/>
            <person name="Derks M.F."/>
            <person name="Anvar Y."/>
            <person name="Smit S."/>
            <person name="Van Straalen N."/>
            <person name="Roelofs D."/>
        </authorList>
    </citation>
    <scope>NUCLEOTIDE SEQUENCE [LARGE SCALE GENOMIC DNA]</scope>
    <source>
        <strain evidence="3 4">VU population</strain>
        <tissue evidence="3">Whole body</tissue>
    </source>
</reference>
<sequence length="596" mass="64687">MISTALPSSPPPPNSAQQIQLRNSENVTTGSVGSRIIPQIIPKIGAIVKRFSLNYSGEGLVTDPHRVRTVRVGIKFQVQVDSFLNNSVNTPQLAANGPQQIRPRGIIRTNSAPHSIDHILNAANNCDSSSYSTPSITDVTNNSTNNNKQFVIERHGGNPTLHRNFTSAGNLNKENLQGFSNCSDSSSSGVSSCGGSNPQSPINGRRHSSSPAFHNRINQALSLCRNQLAAARGGERSDYLGRRNSVQVYRRTNSTCHSPERSPSISSSPTASGMEDSSSYQILRCFPGSNVNSVREFSWETAAFEKDVREKVQWLGSKFSKFNRPAFYPLRLRVPPFVQNLLAAMKSYAMENPVTSVFILAVVVASALPVSIFLGFAIATILVSFLGFLFVEGTLLTVASVTFGGVVLVVGLVTLFFALLGSAGYVTTSKVYYFITGKDLKDLFYSLPLIGQFFDKETSSPSSSSAKSNGSAFKLSNGNYSSPKEFSFSDEDDEEEEEEDLEEEDDDDDEDEGNVEVVDSENETDENDGSVTSSSDVGIGDSTSIENVDQIFKPEDDDSLDGFAHSTPEKNKVKIEEVTSSSIPILQVNGNHEETQ</sequence>